<reference evidence="1 2" key="1">
    <citation type="submission" date="2024-02" db="EMBL/GenBank/DDBJ databases">
        <authorList>
            <person name="Chen Y."/>
            <person name="Shah S."/>
            <person name="Dougan E. K."/>
            <person name="Thang M."/>
            <person name="Chan C."/>
        </authorList>
    </citation>
    <scope>NUCLEOTIDE SEQUENCE [LARGE SCALE GENOMIC DNA]</scope>
</reference>
<dbReference type="Pfam" id="PF08238">
    <property type="entry name" value="Sel1"/>
    <property type="match status" value="3"/>
</dbReference>
<dbReference type="InterPro" id="IPR011990">
    <property type="entry name" value="TPR-like_helical_dom_sf"/>
</dbReference>
<dbReference type="SUPFAM" id="SSF81901">
    <property type="entry name" value="HCP-like"/>
    <property type="match status" value="1"/>
</dbReference>
<evidence type="ECO:0000313" key="2">
    <source>
        <dbReference type="Proteomes" id="UP001642464"/>
    </source>
</evidence>
<name>A0ABP0R000_9DINO</name>
<dbReference type="InterPro" id="IPR006597">
    <property type="entry name" value="Sel1-like"/>
</dbReference>
<keyword evidence="2" id="KW-1185">Reference proteome</keyword>
<dbReference type="Proteomes" id="UP001642464">
    <property type="component" value="Unassembled WGS sequence"/>
</dbReference>
<dbReference type="Gene3D" id="1.25.40.10">
    <property type="entry name" value="Tetratricopeptide repeat domain"/>
    <property type="match status" value="1"/>
</dbReference>
<evidence type="ECO:0000313" key="1">
    <source>
        <dbReference type="EMBL" id="CAK9092501.1"/>
    </source>
</evidence>
<dbReference type="SMART" id="SM00671">
    <property type="entry name" value="SEL1"/>
    <property type="match status" value="2"/>
</dbReference>
<dbReference type="EMBL" id="CAXAMM010040325">
    <property type="protein sequence ID" value="CAK9092501.1"/>
    <property type="molecule type" value="Genomic_DNA"/>
</dbReference>
<proteinExistence type="predicted"/>
<comment type="caution">
    <text evidence="1">The sequence shown here is derived from an EMBL/GenBank/DDBJ whole genome shotgun (WGS) entry which is preliminary data.</text>
</comment>
<accession>A0ABP0R000</accession>
<sequence length="640" mass="69831">MVELDLGAQAALANKVAKGAGGAEAGDGRQGSVYIDDGESALEQDAGEAPAKGPVVSANLISQVFDDPTRTAVFIYKIPQKGYRFVQESITLSSSGKISHLGITMDSATDFSGLTMLSAAPTAEGEGVPSSSSAESVAPRSIAAPLCGLGHGVAHCTRRGGLAIATGNAQVQQQRRRWRVCLRAGRRLKSRRAGCDELLLTMEKRPGELSLLSSLPALRRRVLGLISGDGDQLQKRHATVALGPSKLWTAMPTLAMRLVLEFLEQDDFGWLALCQRETYRAQGPDSLTGLMESVSEERAKQTLPPEFFAILSSKVADVNSGSPKALELQRSSCLQQYVRLVSHFPTHAQLLGRTTATKLKWTSLLRTSQQLWFLNPSSLVSGILPTCEMHSLALRAALLDNPLAQRLIGFPGVHNLDDHFPVPTFEESVFFSALVAPHDPIALTHLATLLSFPNEQQVPPEQTSQVNVIDHEFVHRAYLIGARAGVKDAQINLGSIYMGTFPQFSARTNRFLRNPQLGLYWWHRAAGTAKGVDVQEGRPDELALLNLGYVYGKGDIVPRDDEKAYWYWCRSAEMGNLRACYLRASSLVLGQGVPRDVDLAVQLFFEILQTGAETTDELEIVRLARKMLEHHGIEFPAHVP</sequence>
<gene>
    <name evidence="1" type="ORF">SCF082_LOCUS43527</name>
</gene>
<protein>
    <submittedName>
        <fullName evidence="1">Protein sel-1-like 1</fullName>
    </submittedName>
</protein>
<organism evidence="1 2">
    <name type="scientific">Durusdinium trenchii</name>
    <dbReference type="NCBI Taxonomy" id="1381693"/>
    <lineage>
        <taxon>Eukaryota</taxon>
        <taxon>Sar</taxon>
        <taxon>Alveolata</taxon>
        <taxon>Dinophyceae</taxon>
        <taxon>Suessiales</taxon>
        <taxon>Symbiodiniaceae</taxon>
        <taxon>Durusdinium</taxon>
    </lineage>
</organism>